<dbReference type="Pfam" id="PF13456">
    <property type="entry name" value="RVT_3"/>
    <property type="match status" value="1"/>
</dbReference>
<feature type="domain" description="RNase H type-1" evidence="1">
    <location>
        <begin position="14"/>
        <end position="66"/>
    </location>
</feature>
<name>A0A2N9IRU4_FAGSY</name>
<dbReference type="AlphaFoldDB" id="A0A2N9IRU4"/>
<evidence type="ECO:0000259" key="1">
    <source>
        <dbReference type="Pfam" id="PF13456"/>
    </source>
</evidence>
<organism evidence="2">
    <name type="scientific">Fagus sylvatica</name>
    <name type="common">Beechnut</name>
    <dbReference type="NCBI Taxonomy" id="28930"/>
    <lineage>
        <taxon>Eukaryota</taxon>
        <taxon>Viridiplantae</taxon>
        <taxon>Streptophyta</taxon>
        <taxon>Embryophyta</taxon>
        <taxon>Tracheophyta</taxon>
        <taxon>Spermatophyta</taxon>
        <taxon>Magnoliopsida</taxon>
        <taxon>eudicotyledons</taxon>
        <taxon>Gunneridae</taxon>
        <taxon>Pentapetalae</taxon>
        <taxon>rosids</taxon>
        <taxon>fabids</taxon>
        <taxon>Fagales</taxon>
        <taxon>Fagaceae</taxon>
        <taxon>Fagus</taxon>
    </lineage>
</organism>
<dbReference type="EMBL" id="OIVN01006225">
    <property type="protein sequence ID" value="SPD28206.1"/>
    <property type="molecule type" value="Genomic_DNA"/>
</dbReference>
<proteinExistence type="predicted"/>
<sequence length="74" mass="8230">MDGVFLNRMAKLANGFVLKAWARCVDMDEPVIVEAFAIKWALKLAKDESFTNIIVESDSKIYIDSLEVNSAACC</sequence>
<dbReference type="InterPro" id="IPR002156">
    <property type="entry name" value="RNaseH_domain"/>
</dbReference>
<gene>
    <name evidence="2" type="ORF">FSB_LOCUS56088</name>
</gene>
<dbReference type="GO" id="GO:0004523">
    <property type="term" value="F:RNA-DNA hybrid ribonuclease activity"/>
    <property type="evidence" value="ECO:0007669"/>
    <property type="project" value="InterPro"/>
</dbReference>
<protein>
    <recommendedName>
        <fullName evidence="1">RNase H type-1 domain-containing protein</fullName>
    </recommendedName>
</protein>
<dbReference type="GO" id="GO:0003676">
    <property type="term" value="F:nucleic acid binding"/>
    <property type="evidence" value="ECO:0007669"/>
    <property type="project" value="InterPro"/>
</dbReference>
<reference evidence="2" key="1">
    <citation type="submission" date="2018-02" db="EMBL/GenBank/DDBJ databases">
        <authorList>
            <person name="Cohen D.B."/>
            <person name="Kent A.D."/>
        </authorList>
    </citation>
    <scope>NUCLEOTIDE SEQUENCE</scope>
</reference>
<evidence type="ECO:0000313" key="2">
    <source>
        <dbReference type="EMBL" id="SPD28206.1"/>
    </source>
</evidence>
<accession>A0A2N9IRU4</accession>